<sequence>MSSSLFIASTLKDRQIRFDIDDLTPVFIAPMAPILYVSPETGAKGPGDIEAVLDDELTFGGGRQNSADVLTVLMFDLLGVKIKSVWGLERGASRIGFERGEFTVDHQTTAAYANSVQPLVDQGKAIPLMASGIIDPHGKIVRDPNFPNIPTFLELYEEVHGKPLTGPAYDAYYGLTAAAITTGKVVTLPSSVSPEVLATYDKAFAKVVKNKDFRHTTEKFLGGYELYVGEDARALWGSVKPLNKEAYDWLAKWFKDKVNFNISR</sequence>
<dbReference type="Proteomes" id="UP001431181">
    <property type="component" value="Unassembled WGS sequence"/>
</dbReference>
<dbReference type="EMBL" id="JAPEUL010000009">
    <property type="protein sequence ID" value="MCW4630581.1"/>
    <property type="molecule type" value="Genomic_DNA"/>
</dbReference>
<dbReference type="InterPro" id="IPR042100">
    <property type="entry name" value="Bug_dom1"/>
</dbReference>
<accession>A0ABT3KJ75</accession>
<reference evidence="1" key="1">
    <citation type="submission" date="2022-11" db="EMBL/GenBank/DDBJ databases">
        <title>Marinomonas sp. nov., isolated from marine algae.</title>
        <authorList>
            <person name="Choi D.G."/>
            <person name="Kim J.M."/>
            <person name="Lee J.K."/>
            <person name="Baek J.H."/>
            <person name="Jeon C.O."/>
        </authorList>
    </citation>
    <scope>NUCLEOTIDE SEQUENCE</scope>
    <source>
        <strain evidence="1">KJ51-3</strain>
    </source>
</reference>
<keyword evidence="2" id="KW-1185">Reference proteome</keyword>
<proteinExistence type="predicted"/>
<evidence type="ECO:0000313" key="2">
    <source>
        <dbReference type="Proteomes" id="UP001431181"/>
    </source>
</evidence>
<gene>
    <name evidence="1" type="ORF">ONZ52_17240</name>
</gene>
<protein>
    <submittedName>
        <fullName evidence="1">Uncharacterized protein</fullName>
    </submittedName>
</protein>
<evidence type="ECO:0000313" key="1">
    <source>
        <dbReference type="EMBL" id="MCW4630581.1"/>
    </source>
</evidence>
<dbReference type="Gene3D" id="3.40.190.10">
    <property type="entry name" value="Periplasmic binding protein-like II"/>
    <property type="match status" value="1"/>
</dbReference>
<comment type="caution">
    <text evidence="1">The sequence shown here is derived from an EMBL/GenBank/DDBJ whole genome shotgun (WGS) entry which is preliminary data.</text>
</comment>
<organism evidence="1 2">
    <name type="scientific">Marinomonas rhodophyticola</name>
    <dbReference type="NCBI Taxonomy" id="2992803"/>
    <lineage>
        <taxon>Bacteria</taxon>
        <taxon>Pseudomonadati</taxon>
        <taxon>Pseudomonadota</taxon>
        <taxon>Gammaproteobacteria</taxon>
        <taxon>Oceanospirillales</taxon>
        <taxon>Oceanospirillaceae</taxon>
        <taxon>Marinomonas</taxon>
    </lineage>
</organism>
<dbReference type="RefSeq" id="WP_265219924.1">
    <property type="nucleotide sequence ID" value="NZ_JAPEUL010000009.1"/>
</dbReference>
<name>A0ABT3KJ75_9GAMM</name>
<dbReference type="Gene3D" id="3.40.190.150">
    <property type="entry name" value="Bordetella uptake gene, domain 1"/>
    <property type="match status" value="1"/>
</dbReference>